<comment type="caution">
    <text evidence="1">The sequence shown here is derived from an EMBL/GenBank/DDBJ whole genome shotgun (WGS) entry which is preliminary data.</text>
</comment>
<evidence type="ECO:0000313" key="1">
    <source>
        <dbReference type="EMBL" id="TGL57853.1"/>
    </source>
</evidence>
<sequence>MKYISQGIRLDLRFARFCTYRLLCAMRKTDSRQLIDSLYQKKVFTVPIISKFSFAIYANNTVLDFCICTSLMLEEEDIKAKLPDSKKLAILFWPERMRHGINSYLFDRF</sequence>
<dbReference type="RefSeq" id="WP_135623871.1">
    <property type="nucleotide sequence ID" value="NZ_RQGD01000034.1"/>
</dbReference>
<gene>
    <name evidence="1" type="ORF">EHQ58_10595</name>
</gene>
<dbReference type="Proteomes" id="UP000297693">
    <property type="component" value="Unassembled WGS sequence"/>
</dbReference>
<evidence type="ECO:0000313" key="2">
    <source>
        <dbReference type="Proteomes" id="UP000297693"/>
    </source>
</evidence>
<organism evidence="1 2">
    <name type="scientific">Leptospira ognonensis</name>
    <dbReference type="NCBI Taxonomy" id="2484945"/>
    <lineage>
        <taxon>Bacteria</taxon>
        <taxon>Pseudomonadati</taxon>
        <taxon>Spirochaetota</taxon>
        <taxon>Spirochaetia</taxon>
        <taxon>Leptospirales</taxon>
        <taxon>Leptospiraceae</taxon>
        <taxon>Leptospira</taxon>
    </lineage>
</organism>
<accession>A0A4V3JQY8</accession>
<name>A0A4V3JQY8_9LEPT</name>
<reference evidence="1" key="1">
    <citation type="journal article" date="2019" name="PLoS Negl. Trop. Dis.">
        <title>Revisiting the worldwide diversity of Leptospira species in the environment.</title>
        <authorList>
            <person name="Vincent A.T."/>
            <person name="Schiettekatte O."/>
            <person name="Bourhy P."/>
            <person name="Veyrier F.J."/>
            <person name="Picardeau M."/>
        </authorList>
    </citation>
    <scope>NUCLEOTIDE SEQUENCE [LARGE SCALE GENOMIC DNA]</scope>
    <source>
        <strain evidence="1">201702476</strain>
    </source>
</reference>
<dbReference type="AlphaFoldDB" id="A0A4V3JQY8"/>
<proteinExistence type="predicted"/>
<dbReference type="EMBL" id="RQGD01000034">
    <property type="protein sequence ID" value="TGL57853.1"/>
    <property type="molecule type" value="Genomic_DNA"/>
</dbReference>
<keyword evidence="2" id="KW-1185">Reference proteome</keyword>
<protein>
    <submittedName>
        <fullName evidence="1">Uncharacterized protein</fullName>
    </submittedName>
</protein>